<comment type="caution">
    <text evidence="2">The sequence shown here is derived from an EMBL/GenBank/DDBJ whole genome shotgun (WGS) entry which is preliminary data.</text>
</comment>
<sequence length="105" mass="11237">MIETIKKLFGMGGQKADLGELLANGAIIIDVRTTGEYAGGHLNRSVNIPLNNLQGQMGKLKKDTPIITCCASGMRSSSARATLLSAGFKEVHNGGSWSNLKRYDK</sequence>
<evidence type="ECO:0000259" key="1">
    <source>
        <dbReference type="PROSITE" id="PS50206"/>
    </source>
</evidence>
<dbReference type="RefSeq" id="WP_105038885.1">
    <property type="nucleotide sequence ID" value="NZ_PPSL01000002.1"/>
</dbReference>
<evidence type="ECO:0000313" key="2">
    <source>
        <dbReference type="EMBL" id="PQJ12006.1"/>
    </source>
</evidence>
<dbReference type="InterPro" id="IPR001763">
    <property type="entry name" value="Rhodanese-like_dom"/>
</dbReference>
<gene>
    <name evidence="2" type="ORF">CJD36_009460</name>
</gene>
<dbReference type="CDD" id="cd00158">
    <property type="entry name" value="RHOD"/>
    <property type="match status" value="1"/>
</dbReference>
<dbReference type="PANTHER" id="PTHR43031:SF1">
    <property type="entry name" value="PYRIDINE NUCLEOTIDE-DISULPHIDE OXIDOREDUCTASE"/>
    <property type="match status" value="1"/>
</dbReference>
<dbReference type="PANTHER" id="PTHR43031">
    <property type="entry name" value="FAD-DEPENDENT OXIDOREDUCTASE"/>
    <property type="match status" value="1"/>
</dbReference>
<keyword evidence="2" id="KW-0808">Transferase</keyword>
<dbReference type="PROSITE" id="PS50206">
    <property type="entry name" value="RHODANESE_3"/>
    <property type="match status" value="1"/>
</dbReference>
<dbReference type="InterPro" id="IPR036873">
    <property type="entry name" value="Rhodanese-like_dom_sf"/>
</dbReference>
<dbReference type="EMBL" id="PPSL01000002">
    <property type="protein sequence ID" value="PQJ12006.1"/>
    <property type="molecule type" value="Genomic_DNA"/>
</dbReference>
<dbReference type="Proteomes" id="UP000239872">
    <property type="component" value="Unassembled WGS sequence"/>
</dbReference>
<dbReference type="SUPFAM" id="SSF52821">
    <property type="entry name" value="Rhodanese/Cell cycle control phosphatase"/>
    <property type="match status" value="1"/>
</dbReference>
<name>A0A2S7SZR5_9BACT</name>
<dbReference type="Gene3D" id="3.40.250.10">
    <property type="entry name" value="Rhodanese-like domain"/>
    <property type="match status" value="1"/>
</dbReference>
<feature type="domain" description="Rhodanese" evidence="1">
    <location>
        <begin position="22"/>
        <end position="105"/>
    </location>
</feature>
<dbReference type="Pfam" id="PF00581">
    <property type="entry name" value="Rhodanese"/>
    <property type="match status" value="1"/>
</dbReference>
<accession>A0A2S7SZR5</accession>
<dbReference type="GO" id="GO:0016740">
    <property type="term" value="F:transferase activity"/>
    <property type="evidence" value="ECO:0007669"/>
    <property type="project" value="UniProtKB-KW"/>
</dbReference>
<keyword evidence="3" id="KW-1185">Reference proteome</keyword>
<protein>
    <submittedName>
        <fullName evidence="2">Sulfurtransferase</fullName>
    </submittedName>
</protein>
<organism evidence="2 3">
    <name type="scientific">Flavipsychrobacter stenotrophus</name>
    <dbReference type="NCBI Taxonomy" id="2077091"/>
    <lineage>
        <taxon>Bacteria</taxon>
        <taxon>Pseudomonadati</taxon>
        <taxon>Bacteroidota</taxon>
        <taxon>Chitinophagia</taxon>
        <taxon>Chitinophagales</taxon>
        <taxon>Chitinophagaceae</taxon>
        <taxon>Flavipsychrobacter</taxon>
    </lineage>
</organism>
<dbReference type="AlphaFoldDB" id="A0A2S7SZR5"/>
<dbReference type="SMART" id="SM00450">
    <property type="entry name" value="RHOD"/>
    <property type="match status" value="1"/>
</dbReference>
<reference evidence="2 3" key="1">
    <citation type="submission" date="2018-01" db="EMBL/GenBank/DDBJ databases">
        <title>A novel member of the phylum Bacteroidetes isolated from glacier ice.</title>
        <authorList>
            <person name="Liu Q."/>
            <person name="Xin Y.-H."/>
        </authorList>
    </citation>
    <scope>NUCLEOTIDE SEQUENCE [LARGE SCALE GENOMIC DNA]</scope>
    <source>
        <strain evidence="2 3">RB1R16</strain>
    </source>
</reference>
<dbReference type="InterPro" id="IPR050229">
    <property type="entry name" value="GlpE_sulfurtransferase"/>
</dbReference>
<evidence type="ECO:0000313" key="3">
    <source>
        <dbReference type="Proteomes" id="UP000239872"/>
    </source>
</evidence>
<dbReference type="OrthoDB" id="9808735at2"/>
<proteinExistence type="predicted"/>